<organism evidence="3 4">
    <name type="scientific">Steccherinum ochraceum</name>
    <dbReference type="NCBI Taxonomy" id="92696"/>
    <lineage>
        <taxon>Eukaryota</taxon>
        <taxon>Fungi</taxon>
        <taxon>Dikarya</taxon>
        <taxon>Basidiomycota</taxon>
        <taxon>Agaricomycotina</taxon>
        <taxon>Agaricomycetes</taxon>
        <taxon>Polyporales</taxon>
        <taxon>Steccherinaceae</taxon>
        <taxon>Steccherinum</taxon>
    </lineage>
</organism>
<feature type="compositionally biased region" description="Polar residues" evidence="2">
    <location>
        <begin position="552"/>
        <end position="573"/>
    </location>
</feature>
<proteinExistence type="predicted"/>
<dbReference type="AlphaFoldDB" id="A0A4R0RJ14"/>
<evidence type="ECO:0000256" key="2">
    <source>
        <dbReference type="SAM" id="MobiDB-lite"/>
    </source>
</evidence>
<keyword evidence="1" id="KW-0175">Coiled coil</keyword>
<evidence type="ECO:0000313" key="4">
    <source>
        <dbReference type="Proteomes" id="UP000292702"/>
    </source>
</evidence>
<name>A0A4R0RJ14_9APHY</name>
<feature type="compositionally biased region" description="Polar residues" evidence="2">
    <location>
        <begin position="355"/>
        <end position="374"/>
    </location>
</feature>
<feature type="region of interest" description="Disordered" evidence="2">
    <location>
        <begin position="342"/>
        <end position="388"/>
    </location>
</feature>
<accession>A0A4R0RJ14</accession>
<protein>
    <submittedName>
        <fullName evidence="3">Uncharacterized protein</fullName>
    </submittedName>
</protein>
<feature type="compositionally biased region" description="Low complexity" evidence="2">
    <location>
        <begin position="375"/>
        <end position="385"/>
    </location>
</feature>
<dbReference type="OrthoDB" id="10589495at2759"/>
<evidence type="ECO:0000313" key="3">
    <source>
        <dbReference type="EMBL" id="TCD68381.1"/>
    </source>
</evidence>
<feature type="region of interest" description="Disordered" evidence="2">
    <location>
        <begin position="550"/>
        <end position="613"/>
    </location>
</feature>
<reference evidence="3 4" key="1">
    <citation type="submission" date="2018-11" db="EMBL/GenBank/DDBJ databases">
        <title>Genome assembly of Steccherinum ochraceum LE-BIN_3174, the white-rot fungus of the Steccherinaceae family (The Residual Polyporoid clade, Polyporales, Basidiomycota).</title>
        <authorList>
            <person name="Fedorova T.V."/>
            <person name="Glazunova O.A."/>
            <person name="Landesman E.O."/>
            <person name="Moiseenko K.V."/>
            <person name="Psurtseva N.V."/>
            <person name="Savinova O.S."/>
            <person name="Shakhova N.V."/>
            <person name="Tyazhelova T.V."/>
            <person name="Vasina D.V."/>
        </authorList>
    </citation>
    <scope>NUCLEOTIDE SEQUENCE [LARGE SCALE GENOMIC DNA]</scope>
    <source>
        <strain evidence="3 4">LE-BIN_3174</strain>
    </source>
</reference>
<feature type="compositionally biased region" description="Basic and acidic residues" evidence="2">
    <location>
        <begin position="193"/>
        <end position="216"/>
    </location>
</feature>
<gene>
    <name evidence="3" type="ORF">EIP91_010890</name>
</gene>
<keyword evidence="4" id="KW-1185">Reference proteome</keyword>
<evidence type="ECO:0000256" key="1">
    <source>
        <dbReference type="SAM" id="Coils"/>
    </source>
</evidence>
<feature type="region of interest" description="Disordered" evidence="2">
    <location>
        <begin position="185"/>
        <end position="241"/>
    </location>
</feature>
<sequence length="829" mass="94867">MLKIHVQWSKSPWKAKEPASSLEALQRRFQEDEDARDRVFEQDRRMQLCAFAFAATPWTKGEDARNDQFRHFISNALETLSGLLEQQTKRFRDLGREHDEVFRTKDEARQKAFNEAGMKRTEVFREAHEMRKEEAREILQRLEKMYEDGRVQRRRECEELMGRLRGMFERLMREQEIALLERERLQRSQTRSDIGKAGKEDLEIGERGSSEREASKRRAPSADTGYAHRARRTSAIVVSERSRSADPSFPVFVDDRRARSQRTNEVSQDTTVSIEQPSVSFTIPTPDARDIQPQSAPVLGAVVVHHKSPSRPPAIMVCPGPDSSVSPLRDCYSPTCPFRNSFPYNKDVGRERGTVNPSINVGSSNPGSSGTDETASPPASSPSLPYTKKTGRLTLLDQKFNDREEKRWNVFRADEKAREDYVSEVKAFICGGSTRRQNQFDSLLQYFDGEATKMTQHHAKTTGSRVLEYESAESRRDAVFADSLAQMQITFDSLLATTEARCSVLEAAQDAHLAWCYNEVDGFLRAMDAAVDTLKTRAFSREDLFKRGLLISPSQNDNSTRPIPGSSMMTDSASPELAQSPHRARNRNRSPQRDHDVRRRYSSSYGPHAGELATPVFGDPFSPKILVEGNIFGKSLPVPPPHAGDVRGQQVPRPPVTSLSVPLTKMLRRHTSLFQRAQEQRSALFETQLHQYKHQIALLDIQASQAFKVQQVAFVATLFTAKLRHLAAFRDSLSASEHTLQDGDLQCERNFVRSTRTRAATFEDRESRRRQRWKWDVVVRDAVRLEASRARIFLAWKEEKLWETEWKVEAWRESFEEAVKKMNERARKE</sequence>
<comment type="caution">
    <text evidence="3">The sequence shown here is derived from an EMBL/GenBank/DDBJ whole genome shotgun (WGS) entry which is preliminary data.</text>
</comment>
<feature type="coiled-coil region" evidence="1">
    <location>
        <begin position="125"/>
        <end position="152"/>
    </location>
</feature>
<dbReference type="Proteomes" id="UP000292702">
    <property type="component" value="Unassembled WGS sequence"/>
</dbReference>
<dbReference type="EMBL" id="RWJN01000068">
    <property type="protein sequence ID" value="TCD68381.1"/>
    <property type="molecule type" value="Genomic_DNA"/>
</dbReference>